<dbReference type="Proteomes" id="UP000541444">
    <property type="component" value="Unassembled WGS sequence"/>
</dbReference>
<keyword evidence="3 7" id="KW-1133">Transmembrane helix</keyword>
<dbReference type="GO" id="GO:0006888">
    <property type="term" value="P:endoplasmic reticulum to Golgi vesicle-mediated transport"/>
    <property type="evidence" value="ECO:0007669"/>
    <property type="project" value="InterPro"/>
</dbReference>
<reference evidence="8 9" key="1">
    <citation type="journal article" date="2020" name="IScience">
        <title>Genome Sequencing of the Endangered Kingdonia uniflora (Circaeasteraceae, Ranunculales) Reveals Potential Mechanisms of Evolutionary Specialization.</title>
        <authorList>
            <person name="Sun Y."/>
            <person name="Deng T."/>
            <person name="Zhang A."/>
            <person name="Moore M.J."/>
            <person name="Landis J.B."/>
            <person name="Lin N."/>
            <person name="Zhang H."/>
            <person name="Zhang X."/>
            <person name="Huang J."/>
            <person name="Zhang X."/>
            <person name="Sun H."/>
            <person name="Wang H."/>
        </authorList>
    </citation>
    <scope>NUCLEOTIDE SEQUENCE [LARGE SCALE GENOMIC DNA]</scope>
    <source>
        <strain evidence="8">TB1705</strain>
        <tissue evidence="8">Leaf</tissue>
    </source>
</reference>
<evidence type="ECO:0000313" key="9">
    <source>
        <dbReference type="Proteomes" id="UP000541444"/>
    </source>
</evidence>
<evidence type="ECO:0000256" key="7">
    <source>
        <dbReference type="SAM" id="Phobius"/>
    </source>
</evidence>
<dbReference type="GO" id="GO:0005829">
    <property type="term" value="C:cytosol"/>
    <property type="evidence" value="ECO:0007669"/>
    <property type="project" value="GOC"/>
</dbReference>
<dbReference type="EMBL" id="JACGCM010001084">
    <property type="protein sequence ID" value="KAF6161838.1"/>
    <property type="molecule type" value="Genomic_DNA"/>
</dbReference>
<dbReference type="InterPro" id="IPR045176">
    <property type="entry name" value="Got1"/>
</dbReference>
<proteinExistence type="inferred from homology"/>
<evidence type="ECO:0000256" key="6">
    <source>
        <dbReference type="ARBA" id="ARBA00025799"/>
    </source>
</evidence>
<feature type="transmembrane region" description="Helical" evidence="7">
    <location>
        <begin position="108"/>
        <end position="128"/>
    </location>
</feature>
<keyword evidence="4" id="KW-0333">Golgi apparatus</keyword>
<dbReference type="OrthoDB" id="204784at2759"/>
<accession>A0A7J7N4K9</accession>
<keyword evidence="9" id="KW-1185">Reference proteome</keyword>
<evidence type="ECO:0000256" key="1">
    <source>
        <dbReference type="ARBA" id="ARBA00004653"/>
    </source>
</evidence>
<feature type="transmembrane region" description="Helical" evidence="7">
    <location>
        <begin position="169"/>
        <end position="196"/>
    </location>
</feature>
<dbReference type="PANTHER" id="PTHR21493:SF246">
    <property type="entry name" value="GOT1_SFT2-LIKE VESCICLE TRANSPORT PROTEIN FAMILY"/>
    <property type="match status" value="1"/>
</dbReference>
<dbReference type="AlphaFoldDB" id="A0A7J7N4K9"/>
<comment type="subcellular location">
    <subcellularLocation>
        <location evidence="1">Golgi apparatus membrane</location>
        <topology evidence="1">Multi-pass membrane protein</topology>
    </subcellularLocation>
</comment>
<comment type="similarity">
    <text evidence="6">Belongs to the GOT1 family.</text>
</comment>
<sequence length="248" mass="28326">MEGELGICNFPEMGGDNISNREKGEVFFNKKRNISPRRDLLKALNSQSTMKTDWKKERQTYALLHYDEFSFVMVEFGLMLTKSLQESSDTHYLKHVLTGGAVFCDAEIGIGLIGFGIFFTFLGVVLFFDRGLIALGNLFFLSGIALLLGWNSTWQLFTRRTNYKGSIPFLIGLFLIFVRWPLVGIIMEVWGSFVLFRFQLWAGFYNTRFCFLIAYEEALVEDPTGQHFSGCSNSIGYLQGTREQKSNI</sequence>
<dbReference type="PANTHER" id="PTHR21493">
    <property type="entry name" value="CGI-141-RELATED/LIPASE CONTAINING PROTEIN"/>
    <property type="match status" value="1"/>
</dbReference>
<organism evidence="8 9">
    <name type="scientific">Kingdonia uniflora</name>
    <dbReference type="NCBI Taxonomy" id="39325"/>
    <lineage>
        <taxon>Eukaryota</taxon>
        <taxon>Viridiplantae</taxon>
        <taxon>Streptophyta</taxon>
        <taxon>Embryophyta</taxon>
        <taxon>Tracheophyta</taxon>
        <taxon>Spermatophyta</taxon>
        <taxon>Magnoliopsida</taxon>
        <taxon>Ranunculales</taxon>
        <taxon>Circaeasteraceae</taxon>
        <taxon>Kingdonia</taxon>
    </lineage>
</organism>
<keyword evidence="5 7" id="KW-0472">Membrane</keyword>
<evidence type="ECO:0000256" key="3">
    <source>
        <dbReference type="ARBA" id="ARBA00022989"/>
    </source>
</evidence>
<protein>
    <submittedName>
        <fullName evidence="8">Uncharacterized protein</fullName>
    </submittedName>
</protein>
<evidence type="ECO:0000256" key="4">
    <source>
        <dbReference type="ARBA" id="ARBA00023034"/>
    </source>
</evidence>
<name>A0A7J7N4K9_9MAGN</name>
<dbReference type="Pfam" id="PF04178">
    <property type="entry name" value="Got1"/>
    <property type="match status" value="1"/>
</dbReference>
<comment type="caution">
    <text evidence="8">The sequence shown here is derived from an EMBL/GenBank/DDBJ whole genome shotgun (WGS) entry which is preliminary data.</text>
</comment>
<dbReference type="InterPro" id="IPR007305">
    <property type="entry name" value="Vesicle_transpt_Got1/SFT2"/>
</dbReference>
<dbReference type="GO" id="GO:0042147">
    <property type="term" value="P:retrograde transport, endosome to Golgi"/>
    <property type="evidence" value="ECO:0007669"/>
    <property type="project" value="InterPro"/>
</dbReference>
<evidence type="ECO:0000256" key="2">
    <source>
        <dbReference type="ARBA" id="ARBA00022692"/>
    </source>
</evidence>
<dbReference type="GO" id="GO:0000139">
    <property type="term" value="C:Golgi membrane"/>
    <property type="evidence" value="ECO:0007669"/>
    <property type="project" value="UniProtKB-SubCell"/>
</dbReference>
<evidence type="ECO:0000256" key="5">
    <source>
        <dbReference type="ARBA" id="ARBA00023136"/>
    </source>
</evidence>
<evidence type="ECO:0000313" key="8">
    <source>
        <dbReference type="EMBL" id="KAF6161838.1"/>
    </source>
</evidence>
<gene>
    <name evidence="8" type="ORF">GIB67_001136</name>
</gene>
<keyword evidence="2 7" id="KW-0812">Transmembrane</keyword>
<feature type="transmembrane region" description="Helical" evidence="7">
    <location>
        <begin position="135"/>
        <end position="157"/>
    </location>
</feature>